<evidence type="ECO:0000256" key="6">
    <source>
        <dbReference type="ARBA" id="ARBA00023242"/>
    </source>
</evidence>
<dbReference type="Proteomes" id="UP000597762">
    <property type="component" value="Unassembled WGS sequence"/>
</dbReference>
<dbReference type="GO" id="GO:0005634">
    <property type="term" value="C:nucleus"/>
    <property type="evidence" value="ECO:0007669"/>
    <property type="project" value="UniProtKB-SubCell"/>
</dbReference>
<dbReference type="SUPFAM" id="SSF117773">
    <property type="entry name" value="GTF2I-like repeat"/>
    <property type="match status" value="1"/>
</dbReference>
<keyword evidence="4" id="KW-0238">DNA-binding</keyword>
<feature type="compositionally biased region" description="Low complexity" evidence="7">
    <location>
        <begin position="229"/>
        <end position="243"/>
    </location>
</feature>
<dbReference type="InterPro" id="IPR000953">
    <property type="entry name" value="Chromo/chromo_shadow_dom"/>
</dbReference>
<evidence type="ECO:0000256" key="4">
    <source>
        <dbReference type="ARBA" id="ARBA00023125"/>
    </source>
</evidence>
<feature type="compositionally biased region" description="Low complexity" evidence="7">
    <location>
        <begin position="141"/>
        <end position="157"/>
    </location>
</feature>
<feature type="region of interest" description="Disordered" evidence="7">
    <location>
        <begin position="1"/>
        <end position="157"/>
    </location>
</feature>
<keyword evidence="6" id="KW-0539">Nucleus</keyword>
<dbReference type="PANTHER" id="PTHR46304:SF1">
    <property type="entry name" value="GENERAL TRANSCRIPTION FACTOR II-I REPEAT DOMAIN-CONTAINING PROTEIN 1"/>
    <property type="match status" value="1"/>
</dbReference>
<organism evidence="9 10">
    <name type="scientific">Acanthosepion pharaonis</name>
    <name type="common">Pharaoh cuttlefish</name>
    <name type="synonym">Sepia pharaonis</name>
    <dbReference type="NCBI Taxonomy" id="158019"/>
    <lineage>
        <taxon>Eukaryota</taxon>
        <taxon>Metazoa</taxon>
        <taxon>Spiralia</taxon>
        <taxon>Lophotrochozoa</taxon>
        <taxon>Mollusca</taxon>
        <taxon>Cephalopoda</taxon>
        <taxon>Coleoidea</taxon>
        <taxon>Decapodiformes</taxon>
        <taxon>Sepiida</taxon>
        <taxon>Sepiina</taxon>
        <taxon>Sepiidae</taxon>
        <taxon>Acanthosepion</taxon>
    </lineage>
</organism>
<comment type="subcellular location">
    <subcellularLocation>
        <location evidence="1">Nucleus</location>
    </subcellularLocation>
</comment>
<feature type="compositionally biased region" description="Polar residues" evidence="7">
    <location>
        <begin position="284"/>
        <end position="302"/>
    </location>
</feature>
<evidence type="ECO:0000256" key="5">
    <source>
        <dbReference type="ARBA" id="ARBA00023163"/>
    </source>
</evidence>
<feature type="compositionally biased region" description="Basic and acidic residues" evidence="7">
    <location>
        <begin position="315"/>
        <end position="337"/>
    </location>
</feature>
<dbReference type="PANTHER" id="PTHR46304">
    <property type="entry name" value="GENERAL TRANSCRIPTION FACTOR II-I REPEAT DOMAIN-CONTAINING PROTEIN 1"/>
    <property type="match status" value="1"/>
</dbReference>
<evidence type="ECO:0000256" key="2">
    <source>
        <dbReference type="ARBA" id="ARBA00022737"/>
    </source>
</evidence>
<evidence type="ECO:0000313" key="9">
    <source>
        <dbReference type="EMBL" id="CAE1255533.1"/>
    </source>
</evidence>
<dbReference type="Pfam" id="PF00385">
    <property type="entry name" value="Chromo"/>
    <property type="match status" value="1"/>
</dbReference>
<sequence length="791" mass="86231">MSGRGSWNKRANPGVFDFHEERKKRYKHKGSQFYLNKSLHFPGPGPVTSPAASAISQSPTTSSPSSSSSCPPAAAAAMVAASSSPASAPPPPPSSTFSSSSRTSASLSSPYSLSSTSTQPSATPAVFSSSASSNFGRPLMSSSSSSASSVPTNNTNNNCTGVGPAGLLRMDASSGTAASNANCRRLPSANSGMTPSASTLLTSGVANLGLTNNTNKGLASANMMMMSSGGSGGATATNSPSSAVSFHHMPATNINDTKNNSKVQPHHRRSSSAATDRIYEFESSPPTSEANESPILTDNQDSQIRKPIWSPVKTKGHDSSKPKDILSDTDGNTKDRAMSTPNMEYSSDGYRGRRTRAMQQEFNERRPVRRCSEFNETQLAFLESQWKEGMVSVTRECYKMIEETAECIGISPARVKRWIKDYGKANGVVVNEPVAKKRRLSVSSQKALKVETQLNSLIESSEISSKVSKKENKSKEKKKTSTKSDVDENLSKREQIVGLLGKLSHTCSSLSSLGVETACLAVNKPVVFTLGSKHGTNFLKKEKQLQNRFLGYLAKGKEQHKNNRKKLSDEVKTLFNDKFSECCGKPRNMPYARLEKDPMFIDIDGFPDGMVLKRPHSYGVSDLRKILNAADKIKFHLKSPEPSRKKPNRQPQIKKETSSELTESNLSPPTLSAQSKEVPPTRKDQSKSDNVSGNTRSNNGSSPPPQLEPERPHLELNMDNKSKPDSVPKFVEANADKKESDGKSDNQSEVFIVEKVLKKRVWKGRQEVLVKWKGYTNRYNSWEPMENIFTM</sequence>
<keyword evidence="5" id="KW-0804">Transcription</keyword>
<accession>A0A812BZB5</accession>
<protein>
    <recommendedName>
        <fullName evidence="8">Chromo domain-containing protein</fullName>
    </recommendedName>
</protein>
<dbReference type="Pfam" id="PF02946">
    <property type="entry name" value="GTF2I"/>
    <property type="match status" value="1"/>
</dbReference>
<dbReference type="AlphaFoldDB" id="A0A812BZB5"/>
<proteinExistence type="predicted"/>
<evidence type="ECO:0000259" key="8">
    <source>
        <dbReference type="PROSITE" id="PS50013"/>
    </source>
</evidence>
<feature type="region of interest" description="Disordered" evidence="7">
    <location>
        <begin position="636"/>
        <end position="747"/>
    </location>
</feature>
<dbReference type="InterPro" id="IPR023780">
    <property type="entry name" value="Chromo_domain"/>
</dbReference>
<feature type="region of interest" description="Disordered" evidence="7">
    <location>
        <begin position="229"/>
        <end position="349"/>
    </location>
</feature>
<keyword evidence="2" id="KW-0677">Repeat</keyword>
<dbReference type="SUPFAM" id="SSF54160">
    <property type="entry name" value="Chromo domain-like"/>
    <property type="match status" value="1"/>
</dbReference>
<dbReference type="Gene3D" id="3.90.1460.10">
    <property type="entry name" value="GTF2I-like"/>
    <property type="match status" value="1"/>
</dbReference>
<dbReference type="PROSITE" id="PS50013">
    <property type="entry name" value="CHROMO_2"/>
    <property type="match status" value="1"/>
</dbReference>
<comment type="caution">
    <text evidence="9">The sequence shown here is derived from an EMBL/GenBank/DDBJ whole genome shotgun (WGS) entry which is preliminary data.</text>
</comment>
<dbReference type="PROSITE" id="PS51139">
    <property type="entry name" value="GTF2I"/>
    <property type="match status" value="1"/>
</dbReference>
<dbReference type="InterPro" id="IPR036647">
    <property type="entry name" value="GTF2I-like_rpt_sf"/>
</dbReference>
<evidence type="ECO:0000256" key="1">
    <source>
        <dbReference type="ARBA" id="ARBA00004123"/>
    </source>
</evidence>
<feature type="compositionally biased region" description="Low complexity" evidence="7">
    <location>
        <begin position="48"/>
        <end position="86"/>
    </location>
</feature>
<dbReference type="InterPro" id="IPR004212">
    <property type="entry name" value="GTF2I"/>
</dbReference>
<feature type="compositionally biased region" description="Basic and acidic residues" evidence="7">
    <location>
        <begin position="734"/>
        <end position="746"/>
    </location>
</feature>
<dbReference type="Gene3D" id="2.40.50.40">
    <property type="match status" value="1"/>
</dbReference>
<gene>
    <name evidence="9" type="ORF">SPHA_29658</name>
</gene>
<feature type="region of interest" description="Disordered" evidence="7">
    <location>
        <begin position="465"/>
        <end position="487"/>
    </location>
</feature>
<evidence type="ECO:0000256" key="7">
    <source>
        <dbReference type="SAM" id="MobiDB-lite"/>
    </source>
</evidence>
<keyword evidence="3" id="KW-0805">Transcription regulation</keyword>
<keyword evidence="10" id="KW-1185">Reference proteome</keyword>
<feature type="compositionally biased region" description="Basic and acidic residues" evidence="7">
    <location>
        <begin position="708"/>
        <end position="726"/>
    </location>
</feature>
<feature type="compositionally biased region" description="Low complexity" evidence="7">
    <location>
        <begin position="95"/>
        <end position="125"/>
    </location>
</feature>
<feature type="compositionally biased region" description="Polar residues" evidence="7">
    <location>
        <begin position="126"/>
        <end position="135"/>
    </location>
</feature>
<feature type="compositionally biased region" description="Polar residues" evidence="7">
    <location>
        <begin position="688"/>
        <end position="701"/>
    </location>
</feature>
<dbReference type="OrthoDB" id="6162606at2759"/>
<feature type="domain" description="Chromo" evidence="8">
    <location>
        <begin position="751"/>
        <end position="791"/>
    </location>
</feature>
<dbReference type="InterPro" id="IPR016197">
    <property type="entry name" value="Chromo-like_dom_sf"/>
</dbReference>
<feature type="compositionally biased region" description="Polar residues" evidence="7">
    <location>
        <begin position="252"/>
        <end position="263"/>
    </location>
</feature>
<reference evidence="9" key="1">
    <citation type="submission" date="2021-01" db="EMBL/GenBank/DDBJ databases">
        <authorList>
            <person name="Li R."/>
            <person name="Bekaert M."/>
        </authorList>
    </citation>
    <scope>NUCLEOTIDE SEQUENCE</scope>
    <source>
        <strain evidence="9">Farmed</strain>
    </source>
</reference>
<dbReference type="GO" id="GO:0003677">
    <property type="term" value="F:DNA binding"/>
    <property type="evidence" value="ECO:0007669"/>
    <property type="project" value="UniProtKB-KW"/>
</dbReference>
<evidence type="ECO:0000313" key="10">
    <source>
        <dbReference type="Proteomes" id="UP000597762"/>
    </source>
</evidence>
<evidence type="ECO:0000256" key="3">
    <source>
        <dbReference type="ARBA" id="ARBA00023015"/>
    </source>
</evidence>
<dbReference type="GO" id="GO:0003700">
    <property type="term" value="F:DNA-binding transcription factor activity"/>
    <property type="evidence" value="ECO:0007669"/>
    <property type="project" value="TreeGrafter"/>
</dbReference>
<name>A0A812BZB5_ACAPH</name>
<dbReference type="EMBL" id="CAHIKZ030001184">
    <property type="protein sequence ID" value="CAE1255533.1"/>
    <property type="molecule type" value="Genomic_DNA"/>
</dbReference>